<evidence type="ECO:0000313" key="4">
    <source>
        <dbReference type="Proteomes" id="UP000634139"/>
    </source>
</evidence>
<dbReference type="InterPro" id="IPR006311">
    <property type="entry name" value="TAT_signal"/>
</dbReference>
<dbReference type="PANTHER" id="PTHR48081">
    <property type="entry name" value="AB HYDROLASE SUPERFAMILY PROTEIN C4A8.06C"/>
    <property type="match status" value="1"/>
</dbReference>
<keyword evidence="4" id="KW-1185">Reference proteome</keyword>
<dbReference type="PANTHER" id="PTHR48081:SF6">
    <property type="entry name" value="PEPTIDASE S9 PROLYL OLIGOPEPTIDASE CATALYTIC DOMAIN-CONTAINING PROTEIN"/>
    <property type="match status" value="1"/>
</dbReference>
<dbReference type="AlphaFoldDB" id="A0A918R926"/>
<dbReference type="Pfam" id="PF20434">
    <property type="entry name" value="BD-FAE"/>
    <property type="match status" value="1"/>
</dbReference>
<dbReference type="InterPro" id="IPR049492">
    <property type="entry name" value="BD-FAE-like_dom"/>
</dbReference>
<evidence type="ECO:0000313" key="3">
    <source>
        <dbReference type="EMBL" id="GGZ88424.1"/>
    </source>
</evidence>
<dbReference type="GO" id="GO:0016787">
    <property type="term" value="F:hydrolase activity"/>
    <property type="evidence" value="ECO:0007669"/>
    <property type="project" value="UniProtKB-KW"/>
</dbReference>
<organism evidence="3 4">
    <name type="scientific">Novosphingobium arvoryzae</name>
    <dbReference type="NCBI Taxonomy" id="1256514"/>
    <lineage>
        <taxon>Bacteria</taxon>
        <taxon>Pseudomonadati</taxon>
        <taxon>Pseudomonadota</taxon>
        <taxon>Alphaproteobacteria</taxon>
        <taxon>Sphingomonadales</taxon>
        <taxon>Sphingomonadaceae</taxon>
        <taxon>Novosphingobium</taxon>
    </lineage>
</organism>
<protein>
    <submittedName>
        <fullName evidence="3">Alpha/beta hydrolase</fullName>
    </submittedName>
</protein>
<evidence type="ECO:0000259" key="2">
    <source>
        <dbReference type="Pfam" id="PF20434"/>
    </source>
</evidence>
<dbReference type="RefSeq" id="WP_374419300.1">
    <property type="nucleotide sequence ID" value="NZ_JAYSGH010000005.1"/>
</dbReference>
<dbReference type="PROSITE" id="PS51318">
    <property type="entry name" value="TAT"/>
    <property type="match status" value="1"/>
</dbReference>
<comment type="caution">
    <text evidence="3">The sequence shown here is derived from an EMBL/GenBank/DDBJ whole genome shotgun (WGS) entry which is preliminary data.</text>
</comment>
<keyword evidence="1 3" id="KW-0378">Hydrolase</keyword>
<accession>A0A918R926</accession>
<dbReference type="Gene3D" id="3.40.50.1820">
    <property type="entry name" value="alpha/beta hydrolase"/>
    <property type="match status" value="1"/>
</dbReference>
<dbReference type="Proteomes" id="UP000634139">
    <property type="component" value="Unassembled WGS sequence"/>
</dbReference>
<name>A0A918R926_9SPHN</name>
<dbReference type="EMBL" id="BMZD01000001">
    <property type="protein sequence ID" value="GGZ88424.1"/>
    <property type="molecule type" value="Genomic_DNA"/>
</dbReference>
<feature type="domain" description="BD-FAE-like" evidence="2">
    <location>
        <begin position="102"/>
        <end position="290"/>
    </location>
</feature>
<sequence>MLAFLQPLAGAGVTLGRRDLLGLGLAAGAATVAGPLRASSPGQPAEVSRIDLWPNGAPEAVPAGLAVKLTERSADPAIRDRSLTGVIQPWLDHFRPSRPNGAAIIAIPGGGYRHMAWDKEALDVAAWFAARGVAGFALAYRLPNDGWERGLDTPLADAQRAVRLVRSRAREWGIDPARIAVIGFSAGGHLTANLAARHDQPVYPAQDAVDRLSARPDLAAPIYPAVLLEQLAATVPAGQSLFGAATGADDLARHSPHLHARADAPPHYLVHAEDDPLVGPEHALALRSALRAKGVMVETHLHARGGHGFGLRHLAGTSLVDWPARLLDFGRMTGWIS</sequence>
<dbReference type="InterPro" id="IPR029058">
    <property type="entry name" value="AB_hydrolase_fold"/>
</dbReference>
<dbReference type="InterPro" id="IPR050300">
    <property type="entry name" value="GDXG_lipolytic_enzyme"/>
</dbReference>
<reference evidence="3" key="1">
    <citation type="journal article" date="2014" name="Int. J. Syst. Evol. Microbiol.">
        <title>Complete genome sequence of Corynebacterium casei LMG S-19264T (=DSM 44701T), isolated from a smear-ripened cheese.</title>
        <authorList>
            <consortium name="US DOE Joint Genome Institute (JGI-PGF)"/>
            <person name="Walter F."/>
            <person name="Albersmeier A."/>
            <person name="Kalinowski J."/>
            <person name="Ruckert C."/>
        </authorList>
    </citation>
    <scope>NUCLEOTIDE SEQUENCE</scope>
    <source>
        <strain evidence="3">KCTC 32422</strain>
    </source>
</reference>
<proteinExistence type="predicted"/>
<gene>
    <name evidence="3" type="ORF">GCM10011617_04120</name>
</gene>
<reference evidence="3" key="2">
    <citation type="submission" date="2020-09" db="EMBL/GenBank/DDBJ databases">
        <authorList>
            <person name="Sun Q."/>
            <person name="Kim S."/>
        </authorList>
    </citation>
    <scope>NUCLEOTIDE SEQUENCE</scope>
    <source>
        <strain evidence="3">KCTC 32422</strain>
    </source>
</reference>
<dbReference type="SUPFAM" id="SSF53474">
    <property type="entry name" value="alpha/beta-Hydrolases"/>
    <property type="match status" value="1"/>
</dbReference>
<evidence type="ECO:0000256" key="1">
    <source>
        <dbReference type="ARBA" id="ARBA00022801"/>
    </source>
</evidence>